<dbReference type="GO" id="GO:0005783">
    <property type="term" value="C:endoplasmic reticulum"/>
    <property type="evidence" value="ECO:0007669"/>
    <property type="project" value="TreeGrafter"/>
</dbReference>
<gene>
    <name evidence="3" type="ORF">MKW98_031856</name>
</gene>
<accession>A0AAD4SDR2</accession>
<keyword evidence="4" id="KW-1185">Reference proteome</keyword>
<name>A0AAD4SDR2_9MAGN</name>
<evidence type="ECO:0000313" key="3">
    <source>
        <dbReference type="EMBL" id="KAI3903202.1"/>
    </source>
</evidence>
<dbReference type="PANTHER" id="PTHR12993:SF11">
    <property type="entry name" value="N-ACETYLGLUCOSAMINYL-PHOSPHATIDYLINOSITOL DE-N-ACETYLASE"/>
    <property type="match status" value="1"/>
</dbReference>
<dbReference type="GO" id="GO:0000225">
    <property type="term" value="F:N-acetylglucosaminylphosphatidylinositol deacetylase activity"/>
    <property type="evidence" value="ECO:0007669"/>
    <property type="project" value="UniProtKB-EC"/>
</dbReference>
<dbReference type="EC" id="3.5.1.89" evidence="2"/>
<dbReference type="EMBL" id="JAJJMB010011222">
    <property type="protein sequence ID" value="KAI3903202.1"/>
    <property type="molecule type" value="Genomic_DNA"/>
</dbReference>
<reference evidence="3" key="1">
    <citation type="submission" date="2022-04" db="EMBL/GenBank/DDBJ databases">
        <title>A functionally conserved STORR gene fusion in Papaver species that diverged 16.8 million years ago.</title>
        <authorList>
            <person name="Catania T."/>
        </authorList>
    </citation>
    <scope>NUCLEOTIDE SEQUENCE</scope>
    <source>
        <strain evidence="3">S-188037</strain>
    </source>
</reference>
<evidence type="ECO:0000256" key="2">
    <source>
        <dbReference type="ARBA" id="ARBA00012176"/>
    </source>
</evidence>
<dbReference type="AlphaFoldDB" id="A0AAD4SDR2"/>
<dbReference type="InterPro" id="IPR024078">
    <property type="entry name" value="LmbE-like_dom_sf"/>
</dbReference>
<comment type="similarity">
    <text evidence="1">Belongs to the PIGL family.</text>
</comment>
<dbReference type="Gene3D" id="3.40.50.10320">
    <property type="entry name" value="LmbE-like"/>
    <property type="match status" value="1"/>
</dbReference>
<proteinExistence type="inferred from homology"/>
<protein>
    <recommendedName>
        <fullName evidence="2">N-acetylglucosaminylphosphatidylinositol deacetylase</fullName>
        <ecNumber evidence="2">3.5.1.89</ecNumber>
    </recommendedName>
</protein>
<comment type="caution">
    <text evidence="3">The sequence shown here is derived from an EMBL/GenBank/DDBJ whole genome shotgun (WGS) entry which is preliminary data.</text>
</comment>
<dbReference type="SUPFAM" id="SSF102588">
    <property type="entry name" value="LmbE-like"/>
    <property type="match status" value="1"/>
</dbReference>
<dbReference type="Proteomes" id="UP001202328">
    <property type="component" value="Unassembled WGS sequence"/>
</dbReference>
<organism evidence="3 4">
    <name type="scientific">Papaver atlanticum</name>
    <dbReference type="NCBI Taxonomy" id="357466"/>
    <lineage>
        <taxon>Eukaryota</taxon>
        <taxon>Viridiplantae</taxon>
        <taxon>Streptophyta</taxon>
        <taxon>Embryophyta</taxon>
        <taxon>Tracheophyta</taxon>
        <taxon>Spermatophyta</taxon>
        <taxon>Magnoliopsida</taxon>
        <taxon>Ranunculales</taxon>
        <taxon>Papaveraceae</taxon>
        <taxon>Papaveroideae</taxon>
        <taxon>Papaver</taxon>
    </lineage>
</organism>
<dbReference type="PANTHER" id="PTHR12993">
    <property type="entry name" value="N-ACETYLGLUCOSAMINYL-PHOSPHATIDYLINOSITOL DE-N-ACETYLASE-RELATED"/>
    <property type="match status" value="1"/>
</dbReference>
<evidence type="ECO:0000256" key="1">
    <source>
        <dbReference type="ARBA" id="ARBA00006066"/>
    </source>
</evidence>
<evidence type="ECO:0000313" key="4">
    <source>
        <dbReference type="Proteomes" id="UP001202328"/>
    </source>
</evidence>
<dbReference type="InterPro" id="IPR003737">
    <property type="entry name" value="GlcNAc_PI_deacetylase-related"/>
</dbReference>
<dbReference type="Pfam" id="PF02585">
    <property type="entry name" value="PIG-L"/>
    <property type="match status" value="1"/>
</dbReference>
<sequence length="245" mass="27865">MALILIAVALIILWVVLLCKIFYSSSTKAAFFSEGEAVRKRNILLVVAHPDDETIFFSPTILYLTSQGNNVHILCMSTGNADGKGDTRKEELYLACASLQVGPEQVMILDHPDLQDGFNHSWSQSLLAEIVKKEIANRAIDLLITFDCYGVSGHQNHRDVSVSMLRKYSGPVDIWWSLLSTICYPRQQMCSLINGNPRKSFFAMAQHQSQWIWFRKMFMSFSSYLCECAKKDRYLSICFQISDKV</sequence>